<dbReference type="InterPro" id="IPR011990">
    <property type="entry name" value="TPR-like_helical_dom_sf"/>
</dbReference>
<dbReference type="Gene3D" id="1.25.40.10">
    <property type="entry name" value="Tetratricopeptide repeat domain"/>
    <property type="match status" value="1"/>
</dbReference>
<proteinExistence type="predicted"/>
<gene>
    <name evidence="4" type="ORF">MSPICULIGERA_LOCUS20299</name>
</gene>
<feature type="compositionally biased region" description="Polar residues" evidence="3">
    <location>
        <begin position="261"/>
        <end position="275"/>
    </location>
</feature>
<evidence type="ECO:0000256" key="3">
    <source>
        <dbReference type="SAM" id="MobiDB-lite"/>
    </source>
</evidence>
<evidence type="ECO:0000256" key="2">
    <source>
        <dbReference type="ARBA" id="ARBA00022803"/>
    </source>
</evidence>
<dbReference type="AlphaFoldDB" id="A0AA36D6S3"/>
<dbReference type="GO" id="GO:0051879">
    <property type="term" value="F:Hsp90 protein binding"/>
    <property type="evidence" value="ECO:0007669"/>
    <property type="project" value="TreeGrafter"/>
</dbReference>
<accession>A0AA36D6S3</accession>
<dbReference type="PANTHER" id="PTHR22904">
    <property type="entry name" value="TPR REPEAT CONTAINING PROTEIN"/>
    <property type="match status" value="1"/>
</dbReference>
<dbReference type="SUPFAM" id="SSF48452">
    <property type="entry name" value="TPR-like"/>
    <property type="match status" value="1"/>
</dbReference>
<feature type="non-terminal residue" evidence="4">
    <location>
        <position position="417"/>
    </location>
</feature>
<feature type="compositionally biased region" description="Polar residues" evidence="3">
    <location>
        <begin position="184"/>
        <end position="193"/>
    </location>
</feature>
<protein>
    <submittedName>
        <fullName evidence="4">Uncharacterized protein</fullName>
    </submittedName>
</protein>
<keyword evidence="5" id="KW-1185">Reference proteome</keyword>
<feature type="region of interest" description="Disordered" evidence="3">
    <location>
        <begin position="129"/>
        <end position="218"/>
    </location>
</feature>
<reference evidence="4" key="1">
    <citation type="submission" date="2023-06" db="EMBL/GenBank/DDBJ databases">
        <authorList>
            <person name="Delattre M."/>
        </authorList>
    </citation>
    <scope>NUCLEOTIDE SEQUENCE</scope>
    <source>
        <strain evidence="4">AF72</strain>
    </source>
</reference>
<keyword evidence="2" id="KW-0802">TPR repeat</keyword>
<feature type="compositionally biased region" description="Basic and acidic residues" evidence="3">
    <location>
        <begin position="295"/>
        <end position="316"/>
    </location>
</feature>
<dbReference type="PANTHER" id="PTHR22904:SF523">
    <property type="entry name" value="STRESS-INDUCED-PHOSPHOPROTEIN 1"/>
    <property type="match status" value="1"/>
</dbReference>
<dbReference type="Proteomes" id="UP001177023">
    <property type="component" value="Unassembled WGS sequence"/>
</dbReference>
<evidence type="ECO:0000313" key="4">
    <source>
        <dbReference type="EMBL" id="CAJ0582157.1"/>
    </source>
</evidence>
<keyword evidence="1" id="KW-0677">Repeat</keyword>
<dbReference type="EMBL" id="CATQJA010002664">
    <property type="protein sequence ID" value="CAJ0582157.1"/>
    <property type="molecule type" value="Genomic_DNA"/>
</dbReference>
<evidence type="ECO:0000313" key="5">
    <source>
        <dbReference type="Proteomes" id="UP001177023"/>
    </source>
</evidence>
<comment type="caution">
    <text evidence="4">The sequence shown here is derived from an EMBL/GenBank/DDBJ whole genome shotgun (WGS) entry which is preliminary data.</text>
</comment>
<organism evidence="4 5">
    <name type="scientific">Mesorhabditis spiculigera</name>
    <dbReference type="NCBI Taxonomy" id="96644"/>
    <lineage>
        <taxon>Eukaryota</taxon>
        <taxon>Metazoa</taxon>
        <taxon>Ecdysozoa</taxon>
        <taxon>Nematoda</taxon>
        <taxon>Chromadorea</taxon>
        <taxon>Rhabditida</taxon>
        <taxon>Rhabditina</taxon>
        <taxon>Rhabditomorpha</taxon>
        <taxon>Rhabditoidea</taxon>
        <taxon>Rhabditidae</taxon>
        <taxon>Mesorhabditinae</taxon>
        <taxon>Mesorhabditis</taxon>
    </lineage>
</organism>
<name>A0AA36D6S3_9BILA</name>
<sequence length="417" mass="45772">MNSRLFVTDGEGGSAGILVKLLEQEEAFEHELSWGLGGPSPVDPPESPSGLRWHGPGSVTMLPFLLLLFERYPTQAHEHYDKAIKLDPSNITFYTNKAACYFEEQKFDKCIELCKKAVEIGQREQSEALPLLHSDGSAKKPELPAQSHKPTCISTIDEPPEYEGEAEYQDWSSSPEQLELPIATPTQTKSPQNDEAVPVTTRVTEEEKPTIGPKKQKTAAPVQEFQAATPNVPAQTFPNESLPKHPSAVGEEKPHIVAEKNTATFGSSITETVSPNKDESVAVEPEEVPIASTSQKERSPKKEAASPIKSPRERTPIKLPVEPPYIYNFQVGECSLDELSDHVLYGAAVTGVRQLDLTIEAAYHVKGGTVRGFHFENVGRLPRVGQANRELFLASQPQRVGILAGRQLEGEDDAHTD</sequence>
<evidence type="ECO:0000256" key="1">
    <source>
        <dbReference type="ARBA" id="ARBA00022737"/>
    </source>
</evidence>
<feature type="region of interest" description="Disordered" evidence="3">
    <location>
        <begin position="261"/>
        <end position="317"/>
    </location>
</feature>
<feature type="compositionally biased region" description="Acidic residues" evidence="3">
    <location>
        <begin position="158"/>
        <end position="168"/>
    </location>
</feature>